<comment type="caution">
    <text evidence="6">The sequence shown here is derived from an EMBL/GenBank/DDBJ whole genome shotgun (WGS) entry which is preliminary data.</text>
</comment>
<dbReference type="Pfam" id="PF01266">
    <property type="entry name" value="DAO"/>
    <property type="match status" value="1"/>
</dbReference>
<evidence type="ECO:0000256" key="2">
    <source>
        <dbReference type="ARBA" id="ARBA00022630"/>
    </source>
</evidence>
<evidence type="ECO:0000313" key="6">
    <source>
        <dbReference type="EMBL" id="MBV7379801.1"/>
    </source>
</evidence>
<feature type="domain" description="FAD dependent oxidoreductase" evidence="5">
    <location>
        <begin position="7"/>
        <end position="368"/>
    </location>
</feature>
<dbReference type="RefSeq" id="WP_218392993.1">
    <property type="nucleotide sequence ID" value="NZ_JAHUZE010000003.1"/>
</dbReference>
<name>A0ABS6T5J3_9RHOB</name>
<dbReference type="PANTHER" id="PTHR43104:SF4">
    <property type="entry name" value="L-2-HYDROXYGLUTARATE DEHYDROGENASE, MITOCHONDRIAL"/>
    <property type="match status" value="1"/>
</dbReference>
<proteinExistence type="predicted"/>
<evidence type="ECO:0000256" key="3">
    <source>
        <dbReference type="ARBA" id="ARBA00022827"/>
    </source>
</evidence>
<keyword evidence="3" id="KW-0274">FAD</keyword>
<dbReference type="EMBL" id="JAHUZE010000003">
    <property type="protein sequence ID" value="MBV7379801.1"/>
    <property type="molecule type" value="Genomic_DNA"/>
</dbReference>
<accession>A0ABS6T5J3</accession>
<evidence type="ECO:0000256" key="1">
    <source>
        <dbReference type="ARBA" id="ARBA00001974"/>
    </source>
</evidence>
<gene>
    <name evidence="6" type="ORF">KJP28_12785</name>
</gene>
<dbReference type="Proteomes" id="UP000756530">
    <property type="component" value="Unassembled WGS sequence"/>
</dbReference>
<keyword evidence="2" id="KW-0285">Flavoprotein</keyword>
<organism evidence="6 7">
    <name type="scientific">Maritimibacter dapengensis</name>
    <dbReference type="NCBI Taxonomy" id="2836868"/>
    <lineage>
        <taxon>Bacteria</taxon>
        <taxon>Pseudomonadati</taxon>
        <taxon>Pseudomonadota</taxon>
        <taxon>Alphaproteobacteria</taxon>
        <taxon>Rhodobacterales</taxon>
        <taxon>Roseobacteraceae</taxon>
        <taxon>Maritimibacter</taxon>
    </lineage>
</organism>
<evidence type="ECO:0000313" key="7">
    <source>
        <dbReference type="Proteomes" id="UP000756530"/>
    </source>
</evidence>
<comment type="cofactor">
    <cofactor evidence="1">
        <name>FAD</name>
        <dbReference type="ChEBI" id="CHEBI:57692"/>
    </cofactor>
</comment>
<dbReference type="InterPro" id="IPR006076">
    <property type="entry name" value="FAD-dep_OxRdtase"/>
</dbReference>
<keyword evidence="4" id="KW-0560">Oxidoreductase</keyword>
<keyword evidence="7" id="KW-1185">Reference proteome</keyword>
<dbReference type="PANTHER" id="PTHR43104">
    <property type="entry name" value="L-2-HYDROXYGLUTARATE DEHYDROGENASE, MITOCHONDRIAL"/>
    <property type="match status" value="1"/>
</dbReference>
<protein>
    <submittedName>
        <fullName evidence="6">NAD(P)/FAD-dependent oxidoreductase</fullName>
    </submittedName>
</protein>
<sequence>MDTFEVDVVVAGAGVVGIAIARALAMSGREVWLLERGPRFGEETSARNSEVIHAGIYYDPGSIKARLCRRGRDLLYDFCAQHNVPHARCGKLIVATNEDEAAKLPSIAARALENGVEDLVPIDGKMARRMEPSLGKVTAALHSPSTGIIDSHSYMLAMLTEAEAHGAQLQLQAPVEGGRIEEGGRILLNIGGAEPVRLSARSFINAAGLWAASLTDRIEGFPPSPDMAYVKGNYFTLSRSAPFKRLIYPVPREGGLGVHLTLDLGGQAKFGPDTEWGGSNDPNSLDYRVDPARRAAFAEAIRHYWPDIQEEDLAPGYAGVRPKLAGGLYPDFRIDGPATHGAGSHVLHYGIESPGLTSALAIAEETVNLLN</sequence>
<reference evidence="6 7" key="1">
    <citation type="submission" date="2021-05" db="EMBL/GenBank/DDBJ databases">
        <title>Culturable bacteria isolated from Daya Bay.</title>
        <authorList>
            <person name="Zheng W."/>
            <person name="Yu S."/>
            <person name="Huang Y."/>
        </authorList>
    </citation>
    <scope>NUCLEOTIDE SEQUENCE [LARGE SCALE GENOMIC DNA]</scope>
    <source>
        <strain evidence="6 7">DP4N28-5</strain>
    </source>
</reference>
<evidence type="ECO:0000259" key="5">
    <source>
        <dbReference type="Pfam" id="PF01266"/>
    </source>
</evidence>
<evidence type="ECO:0000256" key="4">
    <source>
        <dbReference type="ARBA" id="ARBA00023002"/>
    </source>
</evidence>